<name>A0ACB8SGY5_9AGAM</name>
<proteinExistence type="predicted"/>
<reference evidence="1" key="2">
    <citation type="journal article" date="2022" name="New Phytol.">
        <title>Evolutionary transition to the ectomycorrhizal habit in the genomes of a hyperdiverse lineage of mushroom-forming fungi.</title>
        <authorList>
            <person name="Looney B."/>
            <person name="Miyauchi S."/>
            <person name="Morin E."/>
            <person name="Drula E."/>
            <person name="Courty P.E."/>
            <person name="Kohler A."/>
            <person name="Kuo A."/>
            <person name="LaButti K."/>
            <person name="Pangilinan J."/>
            <person name="Lipzen A."/>
            <person name="Riley R."/>
            <person name="Andreopoulos W."/>
            <person name="He G."/>
            <person name="Johnson J."/>
            <person name="Nolan M."/>
            <person name="Tritt A."/>
            <person name="Barry K.W."/>
            <person name="Grigoriev I.V."/>
            <person name="Nagy L.G."/>
            <person name="Hibbett D."/>
            <person name="Henrissat B."/>
            <person name="Matheny P.B."/>
            <person name="Labbe J."/>
            <person name="Martin F.M."/>
        </authorList>
    </citation>
    <scope>NUCLEOTIDE SEQUENCE</scope>
    <source>
        <strain evidence="1">HHB10654</strain>
    </source>
</reference>
<accession>A0ACB8SGY5</accession>
<evidence type="ECO:0000313" key="2">
    <source>
        <dbReference type="Proteomes" id="UP000814140"/>
    </source>
</evidence>
<dbReference type="EMBL" id="MU277305">
    <property type="protein sequence ID" value="KAI0055200.1"/>
    <property type="molecule type" value="Genomic_DNA"/>
</dbReference>
<sequence>MSTPIQQSLADTSNSRNKRQHREDEEEQINVVHSPDLWLKDGNILIRTTSKDTPPTQILYKVHKHTLALHSSVFATLFDGPQEALEVGSEHLDGIPVMDLPDEADDVRDFLKALYFPKQMQIHSPATSPYRDGLWNVFPASYHGILRLAVKYDAPDIRDFLVSLLKSDWPVSQKEWQSLRDRNLAGREKAPTSSTPVVRELGSIAKVVNLARVSNVSDILPVVFYELSCASESIQDHQHASMTAGISVLSARDLTRLVVGKADLRGKLPIFIDLLISASTQSGCSTSSHTCEERLNALAKSRCSAVFQHPDPIWWFYECAGTCDDIPKNEICRSCAARMKKSSLKVHMALWHLLPHFFELDGVVST</sequence>
<gene>
    <name evidence="1" type="ORF">BV25DRAFT_1895420</name>
</gene>
<keyword evidence="2" id="KW-1185">Reference proteome</keyword>
<comment type="caution">
    <text evidence="1">The sequence shown here is derived from an EMBL/GenBank/DDBJ whole genome shotgun (WGS) entry which is preliminary data.</text>
</comment>
<protein>
    <submittedName>
        <fullName evidence="1">Uncharacterized protein</fullName>
    </submittedName>
</protein>
<evidence type="ECO:0000313" key="1">
    <source>
        <dbReference type="EMBL" id="KAI0055200.1"/>
    </source>
</evidence>
<reference evidence="1" key="1">
    <citation type="submission" date="2021-03" db="EMBL/GenBank/DDBJ databases">
        <authorList>
            <consortium name="DOE Joint Genome Institute"/>
            <person name="Ahrendt S."/>
            <person name="Looney B.P."/>
            <person name="Miyauchi S."/>
            <person name="Morin E."/>
            <person name="Drula E."/>
            <person name="Courty P.E."/>
            <person name="Chicoki N."/>
            <person name="Fauchery L."/>
            <person name="Kohler A."/>
            <person name="Kuo A."/>
            <person name="Labutti K."/>
            <person name="Pangilinan J."/>
            <person name="Lipzen A."/>
            <person name="Riley R."/>
            <person name="Andreopoulos W."/>
            <person name="He G."/>
            <person name="Johnson J."/>
            <person name="Barry K.W."/>
            <person name="Grigoriev I.V."/>
            <person name="Nagy L."/>
            <person name="Hibbett D."/>
            <person name="Henrissat B."/>
            <person name="Matheny P.B."/>
            <person name="Labbe J."/>
            <person name="Martin F."/>
        </authorList>
    </citation>
    <scope>NUCLEOTIDE SEQUENCE</scope>
    <source>
        <strain evidence="1">HHB10654</strain>
    </source>
</reference>
<organism evidence="1 2">
    <name type="scientific">Artomyces pyxidatus</name>
    <dbReference type="NCBI Taxonomy" id="48021"/>
    <lineage>
        <taxon>Eukaryota</taxon>
        <taxon>Fungi</taxon>
        <taxon>Dikarya</taxon>
        <taxon>Basidiomycota</taxon>
        <taxon>Agaricomycotina</taxon>
        <taxon>Agaricomycetes</taxon>
        <taxon>Russulales</taxon>
        <taxon>Auriscalpiaceae</taxon>
        <taxon>Artomyces</taxon>
    </lineage>
</organism>
<dbReference type="Proteomes" id="UP000814140">
    <property type="component" value="Unassembled WGS sequence"/>
</dbReference>